<dbReference type="InterPro" id="IPR050079">
    <property type="entry name" value="DEAD_box_RNA_helicase"/>
</dbReference>
<evidence type="ECO:0000256" key="2">
    <source>
        <dbReference type="ARBA" id="ARBA00009046"/>
    </source>
</evidence>
<keyword evidence="15" id="KW-1185">Reference proteome</keyword>
<dbReference type="InterPro" id="IPR006483">
    <property type="entry name" value="CRISPR-assoc_Cas3_HD"/>
</dbReference>
<dbReference type="Pfam" id="PF00270">
    <property type="entry name" value="DEAD"/>
    <property type="match status" value="1"/>
</dbReference>
<gene>
    <name evidence="14" type="primary">cas3</name>
    <name evidence="14" type="ORF">J0A69_21775</name>
</gene>
<name>A0ABS3CNI3_9BACT</name>
<dbReference type="SMART" id="SM00490">
    <property type="entry name" value="HELICc"/>
    <property type="match status" value="1"/>
</dbReference>
<evidence type="ECO:0000256" key="7">
    <source>
        <dbReference type="ARBA" id="ARBA00022806"/>
    </source>
</evidence>
<proteinExistence type="inferred from homology"/>
<dbReference type="EMBL" id="JAFKCU010000009">
    <property type="protein sequence ID" value="MBN7818084.1"/>
    <property type="molecule type" value="Genomic_DNA"/>
</dbReference>
<keyword evidence="3" id="KW-0540">Nuclease</keyword>
<dbReference type="InterPro" id="IPR014001">
    <property type="entry name" value="Helicase_ATP-bd"/>
</dbReference>
<dbReference type="InterPro" id="IPR001650">
    <property type="entry name" value="Helicase_C-like"/>
</dbReference>
<accession>A0ABS3CNI3</accession>
<feature type="domain" description="Helicase C-terminal" evidence="12">
    <location>
        <begin position="461"/>
        <end position="621"/>
    </location>
</feature>
<dbReference type="NCBIfam" id="TIGR01587">
    <property type="entry name" value="cas3_core"/>
    <property type="match status" value="1"/>
</dbReference>
<dbReference type="InterPro" id="IPR038257">
    <property type="entry name" value="CRISPR-assoc_Cas3_HD_sf"/>
</dbReference>
<dbReference type="SMART" id="SM00487">
    <property type="entry name" value="DEXDc"/>
    <property type="match status" value="1"/>
</dbReference>
<dbReference type="InterPro" id="IPR027417">
    <property type="entry name" value="P-loop_NTPase"/>
</dbReference>
<dbReference type="PROSITE" id="PS51643">
    <property type="entry name" value="HD_CAS3"/>
    <property type="match status" value="1"/>
</dbReference>
<organism evidence="14 15">
    <name type="scientific">Algoriphagus pacificus</name>
    <dbReference type="NCBI Taxonomy" id="2811234"/>
    <lineage>
        <taxon>Bacteria</taxon>
        <taxon>Pseudomonadati</taxon>
        <taxon>Bacteroidota</taxon>
        <taxon>Cytophagia</taxon>
        <taxon>Cytophagales</taxon>
        <taxon>Cyclobacteriaceae</taxon>
        <taxon>Algoriphagus</taxon>
    </lineage>
</organism>
<dbReference type="Gene3D" id="3.40.50.300">
    <property type="entry name" value="P-loop containing nucleotide triphosphate hydrolases"/>
    <property type="match status" value="2"/>
</dbReference>
<evidence type="ECO:0000256" key="5">
    <source>
        <dbReference type="ARBA" id="ARBA00022741"/>
    </source>
</evidence>
<dbReference type="PROSITE" id="PS51192">
    <property type="entry name" value="HELICASE_ATP_BIND_1"/>
    <property type="match status" value="1"/>
</dbReference>
<evidence type="ECO:0000256" key="9">
    <source>
        <dbReference type="ARBA" id="ARBA00023118"/>
    </source>
</evidence>
<dbReference type="InterPro" id="IPR006474">
    <property type="entry name" value="Helicase_Cas3_CRISPR-ass_core"/>
</dbReference>
<dbReference type="NCBIfam" id="TIGR01596">
    <property type="entry name" value="cas3_HD"/>
    <property type="match status" value="1"/>
</dbReference>
<feature type="domain" description="Helicase ATP-binding" evidence="11">
    <location>
        <begin position="251"/>
        <end position="432"/>
    </location>
</feature>
<comment type="similarity">
    <text evidence="1">In the N-terminal section; belongs to the CRISPR-associated nuclease Cas3-HD family.</text>
</comment>
<dbReference type="InterPro" id="IPR011545">
    <property type="entry name" value="DEAD/DEAH_box_helicase_dom"/>
</dbReference>
<evidence type="ECO:0000259" key="12">
    <source>
        <dbReference type="PROSITE" id="PS51194"/>
    </source>
</evidence>
<keyword evidence="4" id="KW-0479">Metal-binding</keyword>
<dbReference type="RefSeq" id="WP_206588752.1">
    <property type="nucleotide sequence ID" value="NZ_JAFKCU010000009.1"/>
</dbReference>
<evidence type="ECO:0000259" key="11">
    <source>
        <dbReference type="PROSITE" id="PS51192"/>
    </source>
</evidence>
<keyword evidence="9" id="KW-0051">Antiviral defense</keyword>
<keyword evidence="5" id="KW-0547">Nucleotide-binding</keyword>
<evidence type="ECO:0000256" key="8">
    <source>
        <dbReference type="ARBA" id="ARBA00022840"/>
    </source>
</evidence>
<dbReference type="PANTHER" id="PTHR47959:SF16">
    <property type="entry name" value="CRISPR-ASSOCIATED NUCLEASE_HELICASE CAS3-RELATED"/>
    <property type="match status" value="1"/>
</dbReference>
<evidence type="ECO:0000313" key="14">
    <source>
        <dbReference type="EMBL" id="MBN7818084.1"/>
    </source>
</evidence>
<dbReference type="SUPFAM" id="SSF52540">
    <property type="entry name" value="P-loop containing nucleoside triphosphate hydrolases"/>
    <property type="match status" value="1"/>
</dbReference>
<evidence type="ECO:0000256" key="4">
    <source>
        <dbReference type="ARBA" id="ARBA00022723"/>
    </source>
</evidence>
<keyword evidence="7" id="KW-0347">Helicase</keyword>
<dbReference type="CDD" id="cd09641">
    <property type="entry name" value="Cas3''_I"/>
    <property type="match status" value="1"/>
</dbReference>
<comment type="similarity">
    <text evidence="2">In the central section; belongs to the CRISPR-associated helicase Cas3 family.</text>
</comment>
<comment type="similarity">
    <text evidence="10">Belongs to the DEAD box helicase family.</text>
</comment>
<dbReference type="Proteomes" id="UP000664480">
    <property type="component" value="Unassembled WGS sequence"/>
</dbReference>
<feature type="domain" description="HD Cas3-type" evidence="13">
    <location>
        <begin position="16"/>
        <end position="209"/>
    </location>
</feature>
<sequence>MLDQILAKYQKNLLTGEIKTETLVEHTECVLESLVVLKKRTLGLSNDFWRAAYITCLFHDSGKISDNFQSALSGQKDENIRHELLSGVFCLYFDRSFLNDNSFFALAIFSHHKPLNNSLFDEHLFRSLQLKGEYLKEWFSFASQKLDEANISYQNLNENVINKLLSYSTESYKAKVFLPFFDNLKSTWKQKDRFEYIHAKAVLNISDWSASGHFELSKPLVYSEETLLGSLYKKLINEGKSTENLSFRKFQTDSNINSNVLAIAPTGSGKTEASLIWASQKNEYEKTIYCLPTRVTSNAIYERLIEYFENDNCSVVHSSALLYKKEVDPDYESRRYLRDKTFFSNITVCTIDQLLTQGFNLGFWEVKTFHCKNARIIIDEIHLYSPYTLALILETIKYLREYFGTRFFIMSATMPVKLQDLLSDALGGKENFKFIQDSELLEKSRNTFETTDLTIQENLPEIKKAIYNRDKVLIVVNTVDQAIALYQELKHSAEEIGKRCICFHSRFIQKDRQKIETDILNMEKEGKPILLIATQVVEVSLDIDFDVLYTENAPIDAIIQRAGRINRKRNPDKESKVIVHSHSEASQKFIYTEADILDKTFQVLSQYNGRQITENEFLELVDQVYQNVDVTQKLSFKEGEKAFYQVQSTYHFLGDCPPDSESAMTRDGLDTVSVIPSRFYEELNILKSDKYKKVKYELSISRNRFSSVKKTFDNEGFKYVEYDYIEDIGLIYPPHSKASSNKAISF</sequence>
<dbReference type="PANTHER" id="PTHR47959">
    <property type="entry name" value="ATP-DEPENDENT RNA HELICASE RHLE-RELATED"/>
    <property type="match status" value="1"/>
</dbReference>
<dbReference type="InterPro" id="IPR054712">
    <property type="entry name" value="Cas3-like_dom"/>
</dbReference>
<dbReference type="PROSITE" id="PS51194">
    <property type="entry name" value="HELICASE_CTER"/>
    <property type="match status" value="1"/>
</dbReference>
<protein>
    <submittedName>
        <fullName evidence="14">CRISPR-associated helicase Cas3</fullName>
    </submittedName>
</protein>
<evidence type="ECO:0000256" key="1">
    <source>
        <dbReference type="ARBA" id="ARBA00006847"/>
    </source>
</evidence>
<keyword evidence="8" id="KW-0067">ATP-binding</keyword>
<evidence type="ECO:0000259" key="13">
    <source>
        <dbReference type="PROSITE" id="PS51643"/>
    </source>
</evidence>
<comment type="caution">
    <text evidence="14">The sequence shown here is derived from an EMBL/GenBank/DDBJ whole genome shotgun (WGS) entry which is preliminary data.</text>
</comment>
<keyword evidence="6" id="KW-0378">Hydrolase</keyword>
<evidence type="ECO:0000313" key="15">
    <source>
        <dbReference type="Proteomes" id="UP000664480"/>
    </source>
</evidence>
<dbReference type="Gene3D" id="1.10.3210.30">
    <property type="match status" value="1"/>
</dbReference>
<evidence type="ECO:0000256" key="10">
    <source>
        <dbReference type="ARBA" id="ARBA00038437"/>
    </source>
</evidence>
<dbReference type="Pfam" id="PF22590">
    <property type="entry name" value="Cas3-like_C_2"/>
    <property type="match status" value="1"/>
</dbReference>
<evidence type="ECO:0000256" key="3">
    <source>
        <dbReference type="ARBA" id="ARBA00022722"/>
    </source>
</evidence>
<reference evidence="14 15" key="1">
    <citation type="submission" date="2021-03" db="EMBL/GenBank/DDBJ databases">
        <title>novel species isolated from a fishpond in China.</title>
        <authorList>
            <person name="Lu H."/>
            <person name="Cai Z."/>
        </authorList>
    </citation>
    <scope>NUCLEOTIDE SEQUENCE [LARGE SCALE GENOMIC DNA]</scope>
    <source>
        <strain evidence="14 15">YJ13C</strain>
    </source>
</reference>
<evidence type="ECO:0000256" key="6">
    <source>
        <dbReference type="ARBA" id="ARBA00022801"/>
    </source>
</evidence>